<feature type="region of interest" description="Disordered" evidence="1">
    <location>
        <begin position="278"/>
        <end position="324"/>
    </location>
</feature>
<protein>
    <submittedName>
        <fullName evidence="2">IniB N-terminal domain-containing protein</fullName>
    </submittedName>
</protein>
<reference evidence="3" key="1">
    <citation type="journal article" date="2019" name="Int. J. Syst. Evol. Microbiol.">
        <title>The Global Catalogue of Microorganisms (GCM) 10K type strain sequencing project: providing services to taxonomists for standard genome sequencing and annotation.</title>
        <authorList>
            <consortium name="The Broad Institute Genomics Platform"/>
            <consortium name="The Broad Institute Genome Sequencing Center for Infectious Disease"/>
            <person name="Wu L."/>
            <person name="Ma J."/>
        </authorList>
    </citation>
    <scope>NUCLEOTIDE SEQUENCE [LARGE SCALE GENOMIC DNA]</scope>
    <source>
        <strain evidence="3">PJ61</strain>
    </source>
</reference>
<name>A0ABV8WHE3_9MICC</name>
<organism evidence="2 3">
    <name type="scientific">Arthrobacter sedimenti</name>
    <dbReference type="NCBI Taxonomy" id="2694931"/>
    <lineage>
        <taxon>Bacteria</taxon>
        <taxon>Bacillati</taxon>
        <taxon>Actinomycetota</taxon>
        <taxon>Actinomycetes</taxon>
        <taxon>Micrococcales</taxon>
        <taxon>Micrococcaceae</taxon>
        <taxon>Arthrobacter</taxon>
    </lineage>
</organism>
<comment type="caution">
    <text evidence="2">The sequence shown here is derived from an EMBL/GenBank/DDBJ whole genome shotgun (WGS) entry which is preliminary data.</text>
</comment>
<feature type="region of interest" description="Disordered" evidence="1">
    <location>
        <begin position="186"/>
        <end position="219"/>
    </location>
</feature>
<dbReference type="NCBIfam" id="NF038175">
    <property type="entry name" value="IniB_NTERM"/>
    <property type="match status" value="1"/>
</dbReference>
<dbReference type="Proteomes" id="UP001595778">
    <property type="component" value="Unassembled WGS sequence"/>
</dbReference>
<gene>
    <name evidence="2" type="ORF">ACFO0G_04740</name>
</gene>
<accession>A0ABV8WHE3</accession>
<evidence type="ECO:0000313" key="2">
    <source>
        <dbReference type="EMBL" id="MFC4395390.1"/>
    </source>
</evidence>
<dbReference type="RefSeq" id="WP_286398927.1">
    <property type="nucleotide sequence ID" value="NZ_JBHSDQ010000001.1"/>
</dbReference>
<dbReference type="EMBL" id="JBHSDQ010000001">
    <property type="protein sequence ID" value="MFC4395390.1"/>
    <property type="molecule type" value="Genomic_DNA"/>
</dbReference>
<sequence>MPTLANDLVQFLMQLFGNREAVQEFLDDPERALAEHGLGNVCSADVDAAMPVVLDYAPITVNASSFDRLHNTGGNSAWSGHVGSGYIGPGPAGTTAAHAGSAAAVHGGVYSPGQGGADYDNDDHAHAVQQLHHVVNHFSYTSNTTMLDDRDTITDQSVNQNIWAHGDVEQWFDHDAVVAAGDHAVAGGDDASVRDSNNIRDSYNADHSTDNSTDNSIHAGGDVGIGNELTAISGSFNTDDSFNTDIGLDVDDSFNDNSDHADYSDHSDHSVSTDTAVDVHDSFNDNSDNSTHNSDNSTHNSVEVADSFNPDNSTTTAVDVHGDDSFQDKSATNILADNLVVADNQFEFTEDNPTHTDVDLDDHTPAIDHAVVDDSTAL</sequence>
<feature type="compositionally biased region" description="Low complexity" evidence="1">
    <location>
        <begin position="284"/>
        <end position="302"/>
    </location>
</feature>
<dbReference type="InterPro" id="IPR049709">
    <property type="entry name" value="IniB-like_N"/>
</dbReference>
<proteinExistence type="predicted"/>
<keyword evidence="3" id="KW-1185">Reference proteome</keyword>
<evidence type="ECO:0000313" key="3">
    <source>
        <dbReference type="Proteomes" id="UP001595778"/>
    </source>
</evidence>
<evidence type="ECO:0000256" key="1">
    <source>
        <dbReference type="SAM" id="MobiDB-lite"/>
    </source>
</evidence>